<comment type="caution">
    <text evidence="5">The sequence shown here is derived from an EMBL/GenBank/DDBJ whole genome shotgun (WGS) entry which is preliminary data.</text>
</comment>
<evidence type="ECO:0000256" key="2">
    <source>
        <dbReference type="ARBA" id="ARBA00022679"/>
    </source>
</evidence>
<proteinExistence type="predicted"/>
<feature type="domain" description="Glycosyl transferase family 1" evidence="3">
    <location>
        <begin position="215"/>
        <end position="372"/>
    </location>
</feature>
<evidence type="ECO:0000256" key="1">
    <source>
        <dbReference type="ARBA" id="ARBA00022676"/>
    </source>
</evidence>
<dbReference type="Pfam" id="PF00534">
    <property type="entry name" value="Glycos_transf_1"/>
    <property type="match status" value="1"/>
</dbReference>
<evidence type="ECO:0000313" key="5">
    <source>
        <dbReference type="EMBL" id="RNL83880.1"/>
    </source>
</evidence>
<dbReference type="InterPro" id="IPR028098">
    <property type="entry name" value="Glyco_trans_4-like_N"/>
</dbReference>
<name>A0A3N0E7X6_9ACTN</name>
<dbReference type="Proteomes" id="UP000269198">
    <property type="component" value="Unassembled WGS sequence"/>
</dbReference>
<dbReference type="OrthoDB" id="9810929at2"/>
<reference evidence="5 6" key="1">
    <citation type="submission" date="2018-11" db="EMBL/GenBank/DDBJ databases">
        <title>The genome draft of YIM 96095.</title>
        <authorList>
            <person name="Tang S.-K."/>
            <person name="Chunyu W.-X."/>
            <person name="Feng Y.-Z."/>
        </authorList>
    </citation>
    <scope>NUCLEOTIDE SEQUENCE [LARGE SCALE GENOMIC DNA]</scope>
    <source>
        <strain evidence="5 6">YIM 96095</strain>
    </source>
</reference>
<keyword evidence="2 5" id="KW-0808">Transferase</keyword>
<dbReference type="SUPFAM" id="SSF53756">
    <property type="entry name" value="UDP-Glycosyltransferase/glycogen phosphorylase"/>
    <property type="match status" value="1"/>
</dbReference>
<dbReference type="PANTHER" id="PTHR12526:SF635">
    <property type="entry name" value="GLYCOSYL TRANSFERASE GROUP 1"/>
    <property type="match status" value="1"/>
</dbReference>
<feature type="domain" description="Glycosyltransferase subfamily 4-like N-terminal" evidence="4">
    <location>
        <begin position="25"/>
        <end position="197"/>
    </location>
</feature>
<dbReference type="GO" id="GO:0016757">
    <property type="term" value="F:glycosyltransferase activity"/>
    <property type="evidence" value="ECO:0007669"/>
    <property type="project" value="UniProtKB-KW"/>
</dbReference>
<protein>
    <submittedName>
        <fullName evidence="5">Glycosyltransferase</fullName>
    </submittedName>
</protein>
<keyword evidence="1" id="KW-0328">Glycosyltransferase</keyword>
<organism evidence="5 6">
    <name type="scientific">Halostreptopolyspora alba</name>
    <dbReference type="NCBI Taxonomy" id="2487137"/>
    <lineage>
        <taxon>Bacteria</taxon>
        <taxon>Bacillati</taxon>
        <taxon>Actinomycetota</taxon>
        <taxon>Actinomycetes</taxon>
        <taxon>Streptosporangiales</taxon>
        <taxon>Nocardiopsidaceae</taxon>
        <taxon>Halostreptopolyspora</taxon>
    </lineage>
</organism>
<dbReference type="PANTHER" id="PTHR12526">
    <property type="entry name" value="GLYCOSYLTRANSFERASE"/>
    <property type="match status" value="1"/>
</dbReference>
<accession>A0A3N0E7X6</accession>
<sequence length="418" mass="44535">MKIALVAEHASPLAAHKGEPTCGDSVHTTQLSRHLATLGHRVTVYSRDNAPGLEQRCRLGHGVTLEHLSAGPQRALHEHEAAEHTGTFARELRARLDADPPDVVHGFGWTSGLAALSAVRTSERPGEAPPIVHTFHSLNISERRAGLAERRERARMEAAIATRVERVVVTSADQRFELARLGVPGQRVSVVPYGVDTGHFTVEGGTATEPWRPRDKDRPRVIAVTGLGAGGGADALIDMATRLPEIELLIVTGPSSVELPLDDDARRLELLAKESKVDDRVTLMDSVDRGKLPRLLRSADVYVSAASHDPYGGAVLEAMACGLPVVATATGGVTDAVLDGTTGVLLRTGRPASLARALRGLLLEPTMRNAHGIAGADRARSRFTWSRVASETAQVYQRALPATSGMPIAAEDGAHWSG</sequence>
<gene>
    <name evidence="5" type="ORF">EFW17_14885</name>
</gene>
<evidence type="ECO:0000259" key="4">
    <source>
        <dbReference type="Pfam" id="PF13439"/>
    </source>
</evidence>
<dbReference type="Pfam" id="PF13439">
    <property type="entry name" value="Glyco_transf_4"/>
    <property type="match status" value="1"/>
</dbReference>
<keyword evidence="6" id="KW-1185">Reference proteome</keyword>
<dbReference type="RefSeq" id="WP_123201994.1">
    <property type="nucleotide sequence ID" value="NZ_RJMB01000014.1"/>
</dbReference>
<evidence type="ECO:0000259" key="3">
    <source>
        <dbReference type="Pfam" id="PF00534"/>
    </source>
</evidence>
<dbReference type="Gene3D" id="3.40.50.2000">
    <property type="entry name" value="Glycogen Phosphorylase B"/>
    <property type="match status" value="2"/>
</dbReference>
<dbReference type="AlphaFoldDB" id="A0A3N0E7X6"/>
<dbReference type="EMBL" id="RJMB01000014">
    <property type="protein sequence ID" value="RNL83880.1"/>
    <property type="molecule type" value="Genomic_DNA"/>
</dbReference>
<dbReference type="InterPro" id="IPR001296">
    <property type="entry name" value="Glyco_trans_1"/>
</dbReference>
<evidence type="ECO:0000313" key="6">
    <source>
        <dbReference type="Proteomes" id="UP000269198"/>
    </source>
</evidence>